<proteinExistence type="predicted"/>
<organism evidence="1 2">
    <name type="scientific">Acaulospora colombiana</name>
    <dbReference type="NCBI Taxonomy" id="27376"/>
    <lineage>
        <taxon>Eukaryota</taxon>
        <taxon>Fungi</taxon>
        <taxon>Fungi incertae sedis</taxon>
        <taxon>Mucoromycota</taxon>
        <taxon>Glomeromycotina</taxon>
        <taxon>Glomeromycetes</taxon>
        <taxon>Diversisporales</taxon>
        <taxon>Acaulosporaceae</taxon>
        <taxon>Acaulospora</taxon>
    </lineage>
</organism>
<keyword evidence="2" id="KW-1185">Reference proteome</keyword>
<dbReference type="EMBL" id="CAJVPT010027448">
    <property type="protein sequence ID" value="CAG8683693.1"/>
    <property type="molecule type" value="Genomic_DNA"/>
</dbReference>
<name>A0ACA9NYD9_9GLOM</name>
<dbReference type="Proteomes" id="UP000789525">
    <property type="component" value="Unassembled WGS sequence"/>
</dbReference>
<protein>
    <submittedName>
        <fullName evidence="1">11676_t:CDS:1</fullName>
    </submittedName>
</protein>
<comment type="caution">
    <text evidence="1">The sequence shown here is derived from an EMBL/GenBank/DDBJ whole genome shotgun (WGS) entry which is preliminary data.</text>
</comment>
<sequence length="319" mass="35745">MNRELVVSGLLVTNPDEDLVKLCLVSPYAKDVLMVEEYILEAVNLGILDFSEISQFHNNRTVKVYERYIAWYITLSPKDELCPFTNGPFVHLTVRSFIMAKTDTNTLIIQIHPERIETLKTNHYILCIARSIGDTKANPEGNRSMDNEFSWENNYKVFGAEEVKEGKPINSETDSQSIAFGQTCIIDDQGRIGAAQGTKNKSGAFKLKNEWTKPNGINAGVACELKVRDNNLHYGTDQTGGKAEVVYVTPEKLLQGTSVTFTPFDKMTIWFQWGGKTGVMISEIDNDKLMVDFAHDGAKTVICCFNKDGKWQLGPLPSE</sequence>
<evidence type="ECO:0000313" key="1">
    <source>
        <dbReference type="EMBL" id="CAG8683693.1"/>
    </source>
</evidence>
<accession>A0ACA9NYD9</accession>
<reference evidence="1" key="1">
    <citation type="submission" date="2021-06" db="EMBL/GenBank/DDBJ databases">
        <authorList>
            <person name="Kallberg Y."/>
            <person name="Tangrot J."/>
            <person name="Rosling A."/>
        </authorList>
    </citation>
    <scope>NUCLEOTIDE SEQUENCE</scope>
    <source>
        <strain evidence="1">CL356</strain>
    </source>
</reference>
<evidence type="ECO:0000313" key="2">
    <source>
        <dbReference type="Proteomes" id="UP000789525"/>
    </source>
</evidence>
<gene>
    <name evidence="1" type="ORF">ACOLOM_LOCUS9453</name>
</gene>